<dbReference type="InterPro" id="IPR056729">
    <property type="entry name" value="GMPPB_C"/>
</dbReference>
<evidence type="ECO:0000313" key="5">
    <source>
        <dbReference type="EMBL" id="MRW97289.1"/>
    </source>
</evidence>
<evidence type="ECO:0000256" key="1">
    <source>
        <dbReference type="ARBA" id="ARBA00007274"/>
    </source>
</evidence>
<accession>A0A6A8G818</accession>
<dbReference type="Pfam" id="PF00132">
    <property type="entry name" value="Hexapep"/>
    <property type="match status" value="1"/>
</dbReference>
<feature type="domain" description="Mannose-1-phosphate guanyltransferase C-terminal" evidence="4">
    <location>
        <begin position="253"/>
        <end position="335"/>
    </location>
</feature>
<dbReference type="PANTHER" id="PTHR22572">
    <property type="entry name" value="SUGAR-1-PHOSPHATE GUANYL TRANSFERASE"/>
    <property type="match status" value="1"/>
</dbReference>
<dbReference type="AlphaFoldDB" id="A0A6A8G818"/>
<comment type="similarity">
    <text evidence="1">Belongs to the transferase hexapeptide repeat family.</text>
</comment>
<dbReference type="Proteomes" id="UP000443423">
    <property type="component" value="Unassembled WGS sequence"/>
</dbReference>
<keyword evidence="5" id="KW-0808">Transferase</keyword>
<dbReference type="GO" id="GO:0016740">
    <property type="term" value="F:transferase activity"/>
    <property type="evidence" value="ECO:0007669"/>
    <property type="project" value="UniProtKB-KW"/>
</dbReference>
<proteinExistence type="inferred from homology"/>
<sequence>MKAIVLAAGEGTRLHPLTKARPKGMLPIGDKPLLAHIINSIEAAGIDEVVLVVGHKRERVQSHFQNGDDWGVDIEYVVQENPRGTGDALLEAEHNIGGDCLVINGDRIVEPELLEELIHRYRSTNEACMAITEVDDPTAYGAVAVKARRVVDIQEKPEPHEVTSSLVNAGVYAFGPEIFSAIRQTDHYGELKLTDTLREYIQNHALHAVHYDGMWLELSRPWDLLSVNDGVLSGTSSAVADSASISEDATLGTPVVVGDHSHIQPGARLFHDVVIGDNVTIGANAVVTNAVILEDTIVKPGAVITDCIVGAGSEIGPLNSIEGGRTDVRVDDELYTDIKFGGFIGDNVTIGGNVTVEAGTIIGNGVHVESGSTLSGRVPGDAHVFRG</sequence>
<dbReference type="Pfam" id="PF00483">
    <property type="entry name" value="NTP_transferase"/>
    <property type="match status" value="1"/>
</dbReference>
<dbReference type="InterPro" id="IPR050486">
    <property type="entry name" value="Mannose-1P_guanyltransferase"/>
</dbReference>
<gene>
    <name evidence="5" type="ORF">GJR99_11990</name>
</gene>
<evidence type="ECO:0000259" key="3">
    <source>
        <dbReference type="Pfam" id="PF00483"/>
    </source>
</evidence>
<dbReference type="RefSeq" id="WP_151112452.1">
    <property type="nucleotide sequence ID" value="NZ_WKJQ01000001.1"/>
</dbReference>
<dbReference type="OrthoDB" id="15372at2157"/>
<dbReference type="InterPro" id="IPR001451">
    <property type="entry name" value="Hexapep"/>
</dbReference>
<keyword evidence="6" id="KW-1185">Reference proteome</keyword>
<reference evidence="5 6" key="1">
    <citation type="submission" date="2019-11" db="EMBL/GenBank/DDBJ databases">
        <title>Whole genome sequence of Haloferax sp. MBLA0078.</title>
        <authorList>
            <person name="Seo M.-J."/>
            <person name="Cho E.-S."/>
        </authorList>
    </citation>
    <scope>NUCLEOTIDE SEQUENCE [LARGE SCALE GENOMIC DNA]</scope>
    <source>
        <strain evidence="5 6">MBLA0078</strain>
    </source>
</reference>
<dbReference type="InterPro" id="IPR011004">
    <property type="entry name" value="Trimer_LpxA-like_sf"/>
</dbReference>
<protein>
    <recommendedName>
        <fullName evidence="2">Bifunctional protein GlmU</fullName>
    </recommendedName>
</protein>
<dbReference type="SUPFAM" id="SSF51161">
    <property type="entry name" value="Trimeric LpxA-like enzymes"/>
    <property type="match status" value="1"/>
</dbReference>
<dbReference type="Gene3D" id="3.90.550.10">
    <property type="entry name" value="Spore Coat Polysaccharide Biosynthesis Protein SpsA, Chain A"/>
    <property type="match status" value="1"/>
</dbReference>
<dbReference type="InterPro" id="IPR029044">
    <property type="entry name" value="Nucleotide-diphossugar_trans"/>
</dbReference>
<evidence type="ECO:0000256" key="2">
    <source>
        <dbReference type="ARBA" id="ARBA00013414"/>
    </source>
</evidence>
<feature type="domain" description="Nucleotidyl transferase" evidence="3">
    <location>
        <begin position="2"/>
        <end position="230"/>
    </location>
</feature>
<name>A0A6A8G818_9EURY</name>
<evidence type="ECO:0000259" key="4">
    <source>
        <dbReference type="Pfam" id="PF25087"/>
    </source>
</evidence>
<dbReference type="EMBL" id="WKJQ01000001">
    <property type="protein sequence ID" value="MRW97289.1"/>
    <property type="molecule type" value="Genomic_DNA"/>
</dbReference>
<dbReference type="SUPFAM" id="SSF53448">
    <property type="entry name" value="Nucleotide-diphospho-sugar transferases"/>
    <property type="match status" value="1"/>
</dbReference>
<evidence type="ECO:0000313" key="6">
    <source>
        <dbReference type="Proteomes" id="UP000443423"/>
    </source>
</evidence>
<dbReference type="Pfam" id="PF25087">
    <property type="entry name" value="GMPPB_C"/>
    <property type="match status" value="1"/>
</dbReference>
<comment type="caution">
    <text evidence="5">The sequence shown here is derived from an EMBL/GenBank/DDBJ whole genome shotgun (WGS) entry which is preliminary data.</text>
</comment>
<dbReference type="Gene3D" id="2.160.10.10">
    <property type="entry name" value="Hexapeptide repeat proteins"/>
    <property type="match status" value="2"/>
</dbReference>
<dbReference type="CDD" id="cd04181">
    <property type="entry name" value="NTP_transferase"/>
    <property type="match status" value="1"/>
</dbReference>
<organism evidence="5 6">
    <name type="scientific">Haloferax marinum</name>
    <dbReference type="NCBI Taxonomy" id="2666143"/>
    <lineage>
        <taxon>Archaea</taxon>
        <taxon>Methanobacteriati</taxon>
        <taxon>Methanobacteriota</taxon>
        <taxon>Stenosarchaea group</taxon>
        <taxon>Halobacteria</taxon>
        <taxon>Halobacteriales</taxon>
        <taxon>Haloferacaceae</taxon>
        <taxon>Haloferax</taxon>
    </lineage>
</organism>
<dbReference type="InterPro" id="IPR005835">
    <property type="entry name" value="NTP_transferase_dom"/>
</dbReference>